<sequence>MKKYLLLISSVTAFFSNIQTSKNSVVHLYAGYVPDGIDPKEYAAIKKREAAASKKTDRKTYKSRSFNSFVEAMEKGQATHLFPVDPRKVKSGEVPIEDVPYMQRSGGAWDGSDLKGAALRRAKKKQSQGFYRAGRWLKSDFEYEKRDKTEKKFFPWVFGRKDSKDSVAERAKRNKISNDEQLWRDAGALSSKEVSKLKKIRFFFL</sequence>
<protein>
    <submittedName>
        <fullName evidence="1">Uncharacterized protein</fullName>
    </submittedName>
</protein>
<reference evidence="1" key="1">
    <citation type="journal article" date="2020" name="Nature">
        <title>Giant virus diversity and host interactions through global metagenomics.</title>
        <authorList>
            <person name="Schulz F."/>
            <person name="Roux S."/>
            <person name="Paez-Espino D."/>
            <person name="Jungbluth S."/>
            <person name="Walsh D.A."/>
            <person name="Denef V.J."/>
            <person name="McMahon K.D."/>
            <person name="Konstantinidis K.T."/>
            <person name="Eloe-Fadrosh E.A."/>
            <person name="Kyrpides N.C."/>
            <person name="Woyke T."/>
        </authorList>
    </citation>
    <scope>NUCLEOTIDE SEQUENCE</scope>
    <source>
        <strain evidence="1">GVMAG-S-ERX555961-36</strain>
    </source>
</reference>
<organism evidence="1">
    <name type="scientific">viral metagenome</name>
    <dbReference type="NCBI Taxonomy" id="1070528"/>
    <lineage>
        <taxon>unclassified sequences</taxon>
        <taxon>metagenomes</taxon>
        <taxon>organismal metagenomes</taxon>
    </lineage>
</organism>
<dbReference type="EMBL" id="MN738760">
    <property type="protein sequence ID" value="QHS83515.1"/>
    <property type="molecule type" value="Genomic_DNA"/>
</dbReference>
<evidence type="ECO:0000313" key="1">
    <source>
        <dbReference type="EMBL" id="QHS83515.1"/>
    </source>
</evidence>
<dbReference type="AlphaFoldDB" id="A0A6C0AW89"/>
<proteinExistence type="predicted"/>
<name>A0A6C0AW89_9ZZZZ</name>
<accession>A0A6C0AW89</accession>